<evidence type="ECO:0000256" key="3">
    <source>
        <dbReference type="ARBA" id="ARBA00022840"/>
    </source>
</evidence>
<dbReference type="PANTHER" id="PTHR45772:SF4">
    <property type="entry name" value="ABC TRANSPORTER ATP-BINDING PROTEIN"/>
    <property type="match status" value="1"/>
</dbReference>
<evidence type="ECO:0000256" key="1">
    <source>
        <dbReference type="ARBA" id="ARBA00022448"/>
    </source>
</evidence>
<gene>
    <name evidence="5" type="primary">livG</name>
    <name evidence="5" type="ORF">BLA60_02505</name>
</gene>
<dbReference type="InterPro" id="IPR003439">
    <property type="entry name" value="ABC_transporter-like_ATP-bd"/>
</dbReference>
<dbReference type="RefSeq" id="WP_075131008.1">
    <property type="nucleotide sequence ID" value="NZ_MSIF01000001.1"/>
</dbReference>
<evidence type="ECO:0000313" key="6">
    <source>
        <dbReference type="Proteomes" id="UP000185696"/>
    </source>
</evidence>
<reference evidence="5 6" key="1">
    <citation type="submission" date="2016-12" db="EMBL/GenBank/DDBJ databases">
        <title>The draft genome sequence of Actinophytocola xinjiangensis.</title>
        <authorList>
            <person name="Wang W."/>
            <person name="Yuan L."/>
        </authorList>
    </citation>
    <scope>NUCLEOTIDE SEQUENCE [LARGE SCALE GENOMIC DNA]</scope>
    <source>
        <strain evidence="5 6">CGMCC 4.4663</strain>
    </source>
</reference>
<dbReference type="PROSITE" id="PS50893">
    <property type="entry name" value="ABC_TRANSPORTER_2"/>
    <property type="match status" value="1"/>
</dbReference>
<organism evidence="5 6">
    <name type="scientific">Actinophytocola xinjiangensis</name>
    <dbReference type="NCBI Taxonomy" id="485602"/>
    <lineage>
        <taxon>Bacteria</taxon>
        <taxon>Bacillati</taxon>
        <taxon>Actinomycetota</taxon>
        <taxon>Actinomycetes</taxon>
        <taxon>Pseudonocardiales</taxon>
        <taxon>Pseudonocardiaceae</taxon>
    </lineage>
</organism>
<dbReference type="InterPro" id="IPR051120">
    <property type="entry name" value="ABC_AA/LPS_Transport"/>
</dbReference>
<dbReference type="GO" id="GO:0005524">
    <property type="term" value="F:ATP binding"/>
    <property type="evidence" value="ECO:0007669"/>
    <property type="project" value="UniProtKB-KW"/>
</dbReference>
<sequence length="254" mass="27412">MSDLLRIEGLVVQFGGVTALDGVSFSVREGQICALIGPNGAGKTTAFNAISRLVRPADGQIRFAEHDLLGLEAADLSGLGIARTFQNLALWPGMTVLENVMVGRYARGRVGFAASLLGRPARVEDREVRARAYAMLDYFGIADVAHRDCEGLPFGTLKRVELARALVAQPRLLLLDEPAGGLAHGDVRELGETLMKLRDDHDMTLLLVEHHMQFVMGISDYVVALDLGRNLVAGNPAELRDSPELVEAYLGAPV</sequence>
<dbReference type="FunFam" id="3.40.50.300:FF:000421">
    <property type="entry name" value="Branched-chain amino acid ABC transporter ATP-binding protein"/>
    <property type="match status" value="1"/>
</dbReference>
<keyword evidence="3 5" id="KW-0067">ATP-binding</keyword>
<dbReference type="GO" id="GO:0005886">
    <property type="term" value="C:plasma membrane"/>
    <property type="evidence" value="ECO:0007669"/>
    <property type="project" value="TreeGrafter"/>
</dbReference>
<dbReference type="OrthoDB" id="8724465at2"/>
<dbReference type="Proteomes" id="UP000185696">
    <property type="component" value="Unassembled WGS sequence"/>
</dbReference>
<dbReference type="CDD" id="cd03219">
    <property type="entry name" value="ABC_Mj1267_LivG_branched"/>
    <property type="match status" value="1"/>
</dbReference>
<name>A0A7Z0WRM3_9PSEU</name>
<evidence type="ECO:0000313" key="5">
    <source>
        <dbReference type="EMBL" id="OLF14060.1"/>
    </source>
</evidence>
<dbReference type="SMART" id="SM00382">
    <property type="entry name" value="AAA"/>
    <property type="match status" value="1"/>
</dbReference>
<protein>
    <submittedName>
        <fullName evidence="5">High-affinity branched-chain amino acid ABC transporter ATP-binding protein LivG</fullName>
    </submittedName>
</protein>
<dbReference type="InterPro" id="IPR027417">
    <property type="entry name" value="P-loop_NTPase"/>
</dbReference>
<dbReference type="AlphaFoldDB" id="A0A7Z0WRM3"/>
<dbReference type="Pfam" id="PF00005">
    <property type="entry name" value="ABC_tran"/>
    <property type="match status" value="1"/>
</dbReference>
<dbReference type="SUPFAM" id="SSF52540">
    <property type="entry name" value="P-loop containing nucleoside triphosphate hydrolases"/>
    <property type="match status" value="1"/>
</dbReference>
<accession>A0A7Z0WRM3</accession>
<comment type="caution">
    <text evidence="5">The sequence shown here is derived from an EMBL/GenBank/DDBJ whole genome shotgun (WGS) entry which is preliminary data.</text>
</comment>
<keyword evidence="6" id="KW-1185">Reference proteome</keyword>
<proteinExistence type="predicted"/>
<dbReference type="PANTHER" id="PTHR45772">
    <property type="entry name" value="CONSERVED COMPONENT OF ABC TRANSPORTER FOR NATURAL AMINO ACIDS-RELATED"/>
    <property type="match status" value="1"/>
</dbReference>
<dbReference type="EMBL" id="MSIF01000001">
    <property type="protein sequence ID" value="OLF14060.1"/>
    <property type="molecule type" value="Genomic_DNA"/>
</dbReference>
<feature type="domain" description="ABC transporter" evidence="4">
    <location>
        <begin position="5"/>
        <end position="252"/>
    </location>
</feature>
<evidence type="ECO:0000256" key="2">
    <source>
        <dbReference type="ARBA" id="ARBA00022741"/>
    </source>
</evidence>
<dbReference type="GO" id="GO:0016887">
    <property type="term" value="F:ATP hydrolysis activity"/>
    <property type="evidence" value="ECO:0007669"/>
    <property type="project" value="InterPro"/>
</dbReference>
<keyword evidence="1" id="KW-0813">Transport</keyword>
<dbReference type="InterPro" id="IPR003593">
    <property type="entry name" value="AAA+_ATPase"/>
</dbReference>
<keyword evidence="2" id="KW-0547">Nucleotide-binding</keyword>
<evidence type="ECO:0000259" key="4">
    <source>
        <dbReference type="PROSITE" id="PS50893"/>
    </source>
</evidence>
<dbReference type="Gene3D" id="3.40.50.300">
    <property type="entry name" value="P-loop containing nucleotide triphosphate hydrolases"/>
    <property type="match status" value="1"/>
</dbReference>